<keyword evidence="1" id="KW-0732">Signal</keyword>
<dbReference type="EMBL" id="AP024546">
    <property type="protein sequence ID" value="BCT94555.1"/>
    <property type="molecule type" value="Genomic_DNA"/>
</dbReference>
<dbReference type="Pfam" id="PF01663">
    <property type="entry name" value="Phosphodiest"/>
    <property type="match status" value="1"/>
</dbReference>
<dbReference type="PANTHER" id="PTHR10151:SF120">
    <property type="entry name" value="BIS(5'-ADENOSYL)-TRIPHOSPHATASE"/>
    <property type="match status" value="1"/>
</dbReference>
<feature type="chain" id="PRO_5045978995" evidence="1">
    <location>
        <begin position="22"/>
        <end position="412"/>
    </location>
</feature>
<protein>
    <submittedName>
        <fullName evidence="2">Alkaline phosphatase family protein</fullName>
    </submittedName>
</protein>
<name>A0ABM7QAV2_9GAMM</name>
<proteinExistence type="predicted"/>
<dbReference type="PROSITE" id="PS51257">
    <property type="entry name" value="PROKAR_LIPOPROTEIN"/>
    <property type="match status" value="1"/>
</dbReference>
<dbReference type="SUPFAM" id="SSF53649">
    <property type="entry name" value="Alkaline phosphatase-like"/>
    <property type="match status" value="1"/>
</dbReference>
<dbReference type="InterPro" id="IPR002591">
    <property type="entry name" value="Phosphodiest/P_Trfase"/>
</dbReference>
<dbReference type="InterPro" id="IPR017850">
    <property type="entry name" value="Alkaline_phosphatase_core_sf"/>
</dbReference>
<keyword evidence="3" id="KW-1185">Reference proteome</keyword>
<accession>A0ABM7QAV2</accession>
<feature type="signal peptide" evidence="1">
    <location>
        <begin position="1"/>
        <end position="21"/>
    </location>
</feature>
<reference evidence="2 3" key="1">
    <citation type="submission" date="2021-03" db="EMBL/GenBank/DDBJ databases">
        <title>Complete Genome Sequences of Two Lysobacter Strains Isolated from Sea Water (Lysobacter caseinilyticus) and Soil (Lysobacter helvus) in South Korea.</title>
        <authorList>
            <person name="Watanabe Y."/>
            <person name="Arakawa K."/>
        </authorList>
    </citation>
    <scope>NUCLEOTIDE SEQUENCE [LARGE SCALE GENOMIC DNA]</scope>
    <source>
        <strain evidence="2 3">D10</strain>
    </source>
</reference>
<organism evidence="2 3">
    <name type="scientific">Lysobacter helvus</name>
    <dbReference type="NCBI Taxonomy" id="2675059"/>
    <lineage>
        <taxon>Bacteria</taxon>
        <taxon>Pseudomonadati</taxon>
        <taxon>Pseudomonadota</taxon>
        <taxon>Gammaproteobacteria</taxon>
        <taxon>Lysobacterales</taxon>
        <taxon>Lysobacteraceae</taxon>
        <taxon>Lysobacter</taxon>
    </lineage>
</organism>
<gene>
    <name evidence="2" type="ORF">LYSHEL_04260</name>
</gene>
<evidence type="ECO:0000313" key="3">
    <source>
        <dbReference type="Proteomes" id="UP000680514"/>
    </source>
</evidence>
<dbReference type="CDD" id="cd16018">
    <property type="entry name" value="Enpp"/>
    <property type="match status" value="1"/>
</dbReference>
<evidence type="ECO:0000313" key="2">
    <source>
        <dbReference type="EMBL" id="BCT94555.1"/>
    </source>
</evidence>
<evidence type="ECO:0000256" key="1">
    <source>
        <dbReference type="SAM" id="SignalP"/>
    </source>
</evidence>
<dbReference type="Proteomes" id="UP000680514">
    <property type="component" value="Chromosome"/>
</dbReference>
<dbReference type="PANTHER" id="PTHR10151">
    <property type="entry name" value="ECTONUCLEOTIDE PYROPHOSPHATASE/PHOSPHODIESTERASE"/>
    <property type="match status" value="1"/>
</dbReference>
<dbReference type="Gene3D" id="3.30.1360.180">
    <property type="match status" value="1"/>
</dbReference>
<dbReference type="Gene3D" id="3.40.720.10">
    <property type="entry name" value="Alkaline Phosphatase, subunit A"/>
    <property type="match status" value="1"/>
</dbReference>
<sequence>MTPSLRAAAALLLCTMLAACAGAPTPSPAPAPAMATPPVPVVLVSIDGFRADYLDRGITPTLSRIAREGVRGDGMTPSYPSLTFPNHYTLVTGLRPDRHGVVQNTMRDAVLGPFKSSNEANAGDARWWNGGEPLWVTAERAGVRTATMFWPGSQAPIHGVHPREWVRYDKTLGNDARVDQVVTWLRAPEAERPRLVTLYFETLDVVGHDFGPDSPEMARAIASVDASIARLVDALGPQVNLVIVSDHGMAAVPPGQLIAVEDMVDPADAEVIATGQSVGFAPRPGRTRAAEAQLLGAHPHYECWKKSGLPARWHYGTNPRVPPIVCQVEAGWDAIHRADFVKRPAHARGSHGYDPALPVMRALFVARGPAFRAGARLPVFDNVDVYPLLARLIDVPPLPNDGTIAPLLPALK</sequence>
<dbReference type="RefSeq" id="WP_213435405.1">
    <property type="nucleotide sequence ID" value="NZ_AP024546.1"/>
</dbReference>